<dbReference type="GO" id="GO:0019346">
    <property type="term" value="P:transsulfuration"/>
    <property type="evidence" value="ECO:0007669"/>
    <property type="project" value="InterPro"/>
</dbReference>
<organism evidence="5 6">
    <name type="scientific">Pseudoteredinibacter isoporae</name>
    <dbReference type="NCBI Taxonomy" id="570281"/>
    <lineage>
        <taxon>Bacteria</taxon>
        <taxon>Pseudomonadati</taxon>
        <taxon>Pseudomonadota</taxon>
        <taxon>Gammaproteobacteria</taxon>
        <taxon>Cellvibrionales</taxon>
        <taxon>Cellvibrionaceae</taxon>
        <taxon>Pseudoteredinibacter</taxon>
    </lineage>
</organism>
<reference evidence="5 6" key="1">
    <citation type="submission" date="2020-08" db="EMBL/GenBank/DDBJ databases">
        <title>Genomic Encyclopedia of Type Strains, Phase IV (KMG-IV): sequencing the most valuable type-strain genomes for metagenomic binning, comparative biology and taxonomic classification.</title>
        <authorList>
            <person name="Goeker M."/>
        </authorList>
    </citation>
    <scope>NUCLEOTIDE SEQUENCE [LARGE SCALE GENOMIC DNA]</scope>
    <source>
        <strain evidence="5 6">DSM 22368</strain>
    </source>
</reference>
<dbReference type="GO" id="GO:0030170">
    <property type="term" value="F:pyridoxal phosphate binding"/>
    <property type="evidence" value="ECO:0007669"/>
    <property type="project" value="InterPro"/>
</dbReference>
<dbReference type="PROSITE" id="PS00868">
    <property type="entry name" value="CYS_MET_METAB_PP"/>
    <property type="match status" value="1"/>
</dbReference>
<dbReference type="RefSeq" id="WP_166850934.1">
    <property type="nucleotide sequence ID" value="NZ_JAAONY010000001.1"/>
</dbReference>
<evidence type="ECO:0000313" key="5">
    <source>
        <dbReference type="EMBL" id="MBB6520537.1"/>
    </source>
</evidence>
<dbReference type="Gene3D" id="3.90.1150.10">
    <property type="entry name" value="Aspartate Aminotransferase, domain 1"/>
    <property type="match status" value="1"/>
</dbReference>
<evidence type="ECO:0000313" key="6">
    <source>
        <dbReference type="Proteomes" id="UP000528457"/>
    </source>
</evidence>
<dbReference type="GO" id="GO:0018826">
    <property type="term" value="F:methionine gamma-lyase activity"/>
    <property type="evidence" value="ECO:0007669"/>
    <property type="project" value="UniProtKB-EC"/>
</dbReference>
<dbReference type="Gene3D" id="3.40.640.10">
    <property type="entry name" value="Type I PLP-dependent aspartate aminotransferase-like (Major domain)"/>
    <property type="match status" value="1"/>
</dbReference>
<accession>A0A7X0JQY9</accession>
<dbReference type="FunFam" id="3.40.640.10:FF:000046">
    <property type="entry name" value="Cystathionine gamma-lyase"/>
    <property type="match status" value="1"/>
</dbReference>
<evidence type="ECO:0000256" key="1">
    <source>
        <dbReference type="ARBA" id="ARBA00001933"/>
    </source>
</evidence>
<keyword evidence="5" id="KW-0456">Lyase</keyword>
<dbReference type="PANTHER" id="PTHR11808">
    <property type="entry name" value="TRANS-SULFURATION ENZYME FAMILY MEMBER"/>
    <property type="match status" value="1"/>
</dbReference>
<dbReference type="CDD" id="cd00614">
    <property type="entry name" value="CGS_like"/>
    <property type="match status" value="1"/>
</dbReference>
<comment type="caution">
    <text evidence="5">The sequence shown here is derived from an EMBL/GenBank/DDBJ whole genome shotgun (WGS) entry which is preliminary data.</text>
</comment>
<dbReference type="InterPro" id="IPR054542">
    <property type="entry name" value="Cys_met_metab_PP"/>
</dbReference>
<dbReference type="PANTHER" id="PTHR11808:SF86">
    <property type="entry name" value="METHIONINE GAMMA-LYASE"/>
    <property type="match status" value="1"/>
</dbReference>
<dbReference type="EMBL" id="JACHHT010000001">
    <property type="protein sequence ID" value="MBB6520537.1"/>
    <property type="molecule type" value="Genomic_DNA"/>
</dbReference>
<name>A0A7X0JQY9_9GAMM</name>
<evidence type="ECO:0000256" key="3">
    <source>
        <dbReference type="PIRSR" id="PIRSR001434-2"/>
    </source>
</evidence>
<keyword evidence="6" id="KW-1185">Reference proteome</keyword>
<dbReference type="GO" id="GO:0009086">
    <property type="term" value="P:methionine biosynthetic process"/>
    <property type="evidence" value="ECO:0007669"/>
    <property type="project" value="UniProtKB-ARBA"/>
</dbReference>
<comment type="cofactor">
    <cofactor evidence="1 4">
        <name>pyridoxal 5'-phosphate</name>
        <dbReference type="ChEBI" id="CHEBI:597326"/>
    </cofactor>
</comment>
<dbReference type="Pfam" id="PF01053">
    <property type="entry name" value="Cys_Met_Meta_PP"/>
    <property type="match status" value="1"/>
</dbReference>
<feature type="modified residue" description="N6-(pyridoxal phosphate)lysine" evidence="3">
    <location>
        <position position="237"/>
    </location>
</feature>
<comment type="similarity">
    <text evidence="4">Belongs to the trans-sulfuration enzymes family.</text>
</comment>
<keyword evidence="2 3" id="KW-0663">Pyridoxal phosphate</keyword>
<dbReference type="Proteomes" id="UP000528457">
    <property type="component" value="Unassembled WGS sequence"/>
</dbReference>
<dbReference type="PIRSF" id="PIRSF001434">
    <property type="entry name" value="CGS"/>
    <property type="match status" value="1"/>
</dbReference>
<dbReference type="InterPro" id="IPR015421">
    <property type="entry name" value="PyrdxlP-dep_Trfase_major"/>
</dbReference>
<proteinExistence type="inferred from homology"/>
<dbReference type="SUPFAM" id="SSF53383">
    <property type="entry name" value="PLP-dependent transferases"/>
    <property type="match status" value="1"/>
</dbReference>
<evidence type="ECO:0000256" key="4">
    <source>
        <dbReference type="RuleBase" id="RU362118"/>
    </source>
</evidence>
<sequence length="423" mass="45619">MNDCKARHLGAQKLAPETQMMHYGYKPSLSEGAVKCPQFQTSTFVFDSAQHGKDFFNYASGREPLPPGEEPGLIYTRFNNPVLEILEGRIALWDEADDCLVTASGMAAISTSLLALSKPGDVVIYSEPVYGGTDALLSSILSQYQVSGIGFCSSEGAEGLAKALEQAKAIGPVSVVFLETPDNPTNQIIDIRACADLIAAVEQDEKPVFIVDNTMYGPIFQKPLEHGADVCLYSLTKYIGGHSDVVGGACSGRSEVIGKIRGFRNIMGTTMDPNTAWLIMRSLETLKVRMQASSSHALKVAEYLRDHPTVEAVLYPAFLADDDPQAEIFKRQCSGCSSTFSFAIKGGEKEAFAVLDNMQIAMLAVSLGGTETLIQHPASMTHSCVPEERRAEIGIGENLIRISVGLENPEDIIADLEQALAKA</sequence>
<dbReference type="GO" id="GO:0005737">
    <property type="term" value="C:cytoplasm"/>
    <property type="evidence" value="ECO:0007669"/>
    <property type="project" value="TreeGrafter"/>
</dbReference>
<protein>
    <submittedName>
        <fullName evidence="5">Methionine-gamma-lyase</fullName>
        <ecNumber evidence="5">4.4.1.11</ecNumber>
    </submittedName>
</protein>
<dbReference type="InParanoid" id="A0A7X0JQY9"/>
<dbReference type="InterPro" id="IPR015424">
    <property type="entry name" value="PyrdxlP-dep_Trfase"/>
</dbReference>
<dbReference type="InterPro" id="IPR000277">
    <property type="entry name" value="Cys/Met-Metab_PyrdxlP-dep_enz"/>
</dbReference>
<gene>
    <name evidence="5" type="ORF">HNR48_000815</name>
</gene>
<dbReference type="InterPro" id="IPR015422">
    <property type="entry name" value="PyrdxlP-dep_Trfase_small"/>
</dbReference>
<dbReference type="NCBIfam" id="NF005455">
    <property type="entry name" value="PRK07049.1"/>
    <property type="match status" value="1"/>
</dbReference>
<evidence type="ECO:0000256" key="2">
    <source>
        <dbReference type="ARBA" id="ARBA00022898"/>
    </source>
</evidence>
<dbReference type="FunFam" id="3.90.1150.10:FF:000033">
    <property type="entry name" value="Cystathionine gamma-synthase"/>
    <property type="match status" value="1"/>
</dbReference>
<dbReference type="EC" id="4.4.1.11" evidence="5"/>
<dbReference type="AlphaFoldDB" id="A0A7X0JQY9"/>